<feature type="binding site" evidence="2">
    <location>
        <position position="45"/>
    </location>
    <ligand>
        <name>Mg(2+)</name>
        <dbReference type="ChEBI" id="CHEBI:18420"/>
        <label>2</label>
    </ligand>
</feature>
<feature type="binding site" evidence="2">
    <location>
        <position position="43"/>
    </location>
    <ligand>
        <name>Mg(2+)</name>
        <dbReference type="ChEBI" id="CHEBI:18420"/>
        <label>4</label>
    </ligand>
</feature>
<dbReference type="GO" id="GO:0000287">
    <property type="term" value="F:magnesium ion binding"/>
    <property type="evidence" value="ECO:0007669"/>
    <property type="project" value="UniProtKB-UniRule"/>
</dbReference>
<feature type="binding site" evidence="2">
    <location>
        <position position="73"/>
    </location>
    <ligand>
        <name>Mg(2+)</name>
        <dbReference type="ChEBI" id="CHEBI:18420"/>
        <label>4</label>
    </ligand>
</feature>
<sequence>MLAEFDLIQRYFTPLAQGHGVALGGGDDAALLTPATGQQLVVSVDTSVVNVHFPPDAPAKAIGHRALAVALSDLAAMGADSRWCLMALTLDQQRLGDDEVVSTWLQAFAQGFLALCDQHETTLVGGDVTSGSLSVGVTVMGEVPSGCALTRSGAQAGDVIAVTGALGGGGGGLALWQQGERDLTHPLLARYLLPVPRLAAGRALREIASSALDISDGLLADLTHLREASGVGAVLDADAIPLAEGLVDALGPQQALQAALSGGDDYELLVTVPQAHWAQAEAALAPLNVTLTAIGRCVEELGVSGVPTEAKTGWQHFVEQSASGRYRPGNRGGGAHE</sequence>
<dbReference type="NCBIfam" id="TIGR01379">
    <property type="entry name" value="thiL"/>
    <property type="match status" value="1"/>
</dbReference>
<accession>A0A7Z0LNU7</accession>
<dbReference type="InterPro" id="IPR006283">
    <property type="entry name" value="ThiL-like"/>
</dbReference>
<dbReference type="PANTHER" id="PTHR30270:SF0">
    <property type="entry name" value="THIAMINE-MONOPHOSPHATE KINASE"/>
    <property type="match status" value="1"/>
</dbReference>
<proteinExistence type="inferred from homology"/>
<dbReference type="SUPFAM" id="SSF56042">
    <property type="entry name" value="PurM C-terminal domain-like"/>
    <property type="match status" value="1"/>
</dbReference>
<keyword evidence="2" id="KW-0067">ATP-binding</keyword>
<organism evidence="5 6">
    <name type="scientific">Vreelandella salicampi</name>
    <dbReference type="NCBI Taxonomy" id="1449798"/>
    <lineage>
        <taxon>Bacteria</taxon>
        <taxon>Pseudomonadati</taxon>
        <taxon>Pseudomonadota</taxon>
        <taxon>Gammaproteobacteria</taxon>
        <taxon>Oceanospirillales</taxon>
        <taxon>Halomonadaceae</taxon>
        <taxon>Vreelandella</taxon>
    </lineage>
</organism>
<dbReference type="EMBL" id="JACCDF010000019">
    <property type="protein sequence ID" value="NYS62384.1"/>
    <property type="molecule type" value="Genomic_DNA"/>
</dbReference>
<keyword evidence="6" id="KW-1185">Reference proteome</keyword>
<comment type="caution">
    <text evidence="5">The sequence shown here is derived from an EMBL/GenBank/DDBJ whole genome shotgun (WGS) entry which is preliminary data.</text>
</comment>
<dbReference type="CDD" id="cd02194">
    <property type="entry name" value="ThiL"/>
    <property type="match status" value="1"/>
</dbReference>
<evidence type="ECO:0000259" key="4">
    <source>
        <dbReference type="Pfam" id="PF02769"/>
    </source>
</evidence>
<dbReference type="HAMAP" id="MF_02128">
    <property type="entry name" value="TMP_kinase"/>
    <property type="match status" value="1"/>
</dbReference>
<dbReference type="RefSeq" id="WP_179931640.1">
    <property type="nucleotide sequence ID" value="NZ_JACCDF010000019.1"/>
</dbReference>
<keyword evidence="2" id="KW-0479">Metal-binding</keyword>
<feature type="binding site" evidence="2">
    <location>
        <position position="127"/>
    </location>
    <ligand>
        <name>Mg(2+)</name>
        <dbReference type="ChEBI" id="CHEBI:18420"/>
        <label>1</label>
    </ligand>
</feature>
<dbReference type="Gene3D" id="3.90.650.10">
    <property type="entry name" value="PurM-like C-terminal domain"/>
    <property type="match status" value="1"/>
</dbReference>
<evidence type="ECO:0000256" key="2">
    <source>
        <dbReference type="HAMAP-Rule" id="MF_02128"/>
    </source>
</evidence>
<feature type="binding site" evidence="2">
    <location>
        <position position="314"/>
    </location>
    <ligand>
        <name>substrate</name>
    </ligand>
</feature>
<dbReference type="UniPathway" id="UPA00060">
    <property type="reaction ID" value="UER00142"/>
</dbReference>
<dbReference type="AlphaFoldDB" id="A0A7Z0LNU7"/>
<feature type="binding site" evidence="2">
    <location>
        <position position="151"/>
    </location>
    <ligand>
        <name>ATP</name>
        <dbReference type="ChEBI" id="CHEBI:30616"/>
    </ligand>
</feature>
<evidence type="ECO:0000313" key="6">
    <source>
        <dbReference type="Proteomes" id="UP000586119"/>
    </source>
</evidence>
<keyword evidence="2 5" id="KW-0418">Kinase</keyword>
<dbReference type="InterPro" id="IPR036676">
    <property type="entry name" value="PurM-like_C_sf"/>
</dbReference>
<dbReference type="GO" id="GO:0009228">
    <property type="term" value="P:thiamine biosynthetic process"/>
    <property type="evidence" value="ECO:0007669"/>
    <property type="project" value="UniProtKB-KW"/>
</dbReference>
<dbReference type="Pfam" id="PF02769">
    <property type="entry name" value="AIRS_C"/>
    <property type="match status" value="1"/>
</dbReference>
<feature type="binding site" evidence="2">
    <location>
        <position position="28"/>
    </location>
    <ligand>
        <name>Mg(2+)</name>
        <dbReference type="ChEBI" id="CHEBI:18420"/>
        <label>3</label>
    </ligand>
</feature>
<feature type="binding site" evidence="2">
    <location>
        <position position="213"/>
    </location>
    <ligand>
        <name>Mg(2+)</name>
        <dbReference type="ChEBI" id="CHEBI:18420"/>
        <label>3</label>
    </ligand>
</feature>
<feature type="binding site" evidence="2">
    <location>
        <position position="264"/>
    </location>
    <ligand>
        <name>substrate</name>
    </ligand>
</feature>
<comment type="similarity">
    <text evidence="2">Belongs to the thiamine-monophosphate kinase family.</text>
</comment>
<keyword evidence="2" id="KW-0547">Nucleotide-binding</keyword>
<feature type="binding site" evidence="2">
    <location>
        <position position="28"/>
    </location>
    <ligand>
        <name>Mg(2+)</name>
        <dbReference type="ChEBI" id="CHEBI:18420"/>
        <label>4</label>
    </ligand>
</feature>
<comment type="miscellaneous">
    <text evidence="2">Reaction mechanism of ThiL seems to utilize a direct, inline transfer of the gamma-phosphate of ATP to TMP rather than a phosphorylated enzyme intermediate.</text>
</comment>
<keyword evidence="2" id="KW-0460">Magnesium</keyword>
<dbReference type="EC" id="2.7.4.16" evidence="2"/>
<dbReference type="Pfam" id="PF00586">
    <property type="entry name" value="AIRS"/>
    <property type="match status" value="1"/>
</dbReference>
<feature type="binding site" evidence="2">
    <location>
        <position position="216"/>
    </location>
    <ligand>
        <name>Mg(2+)</name>
        <dbReference type="ChEBI" id="CHEBI:18420"/>
        <label>5</label>
    </ligand>
</feature>
<evidence type="ECO:0000313" key="5">
    <source>
        <dbReference type="EMBL" id="NYS62384.1"/>
    </source>
</evidence>
<feature type="binding site" evidence="2">
    <location>
        <position position="45"/>
    </location>
    <ligand>
        <name>Mg(2+)</name>
        <dbReference type="ChEBI" id="CHEBI:18420"/>
        <label>1</label>
    </ligand>
</feature>
<reference evidence="5 6" key="1">
    <citation type="journal article" date="2015" name="Int. J. Syst. Evol. Microbiol.">
        <title>Halomonas salicampi sp. nov., a halotolerant and alkalitolerant bacterium isolated from a saltern soil.</title>
        <authorList>
            <person name="Lee J.C."/>
            <person name="Kim Y.S."/>
            <person name="Yun B.S."/>
            <person name="Whang K.S."/>
        </authorList>
    </citation>
    <scope>NUCLEOTIDE SEQUENCE [LARGE SCALE GENOMIC DNA]</scope>
    <source>
        <strain evidence="5 6">BH103</strain>
    </source>
</reference>
<dbReference type="PIRSF" id="PIRSF005303">
    <property type="entry name" value="Thiam_monoph_kin"/>
    <property type="match status" value="1"/>
</dbReference>
<dbReference type="GO" id="GO:0005524">
    <property type="term" value="F:ATP binding"/>
    <property type="evidence" value="ECO:0007669"/>
    <property type="project" value="UniProtKB-UniRule"/>
</dbReference>
<dbReference type="GO" id="GO:0009030">
    <property type="term" value="F:thiamine-phosphate kinase activity"/>
    <property type="evidence" value="ECO:0007669"/>
    <property type="project" value="UniProtKB-UniRule"/>
</dbReference>
<keyword evidence="1 2" id="KW-0784">Thiamine biosynthesis</keyword>
<dbReference type="SUPFAM" id="SSF55326">
    <property type="entry name" value="PurM N-terminal domain-like"/>
    <property type="match status" value="1"/>
</dbReference>
<comment type="function">
    <text evidence="2">Catalyzes the ATP-dependent phosphorylation of thiamine-monophosphate (TMP) to form thiamine-pyrophosphate (TPP), the active form of vitamin B1.</text>
</comment>
<dbReference type="GO" id="GO:0009229">
    <property type="term" value="P:thiamine diphosphate biosynthetic process"/>
    <property type="evidence" value="ECO:0007669"/>
    <property type="project" value="UniProtKB-UniRule"/>
</dbReference>
<dbReference type="Proteomes" id="UP000586119">
    <property type="component" value="Unassembled WGS sequence"/>
</dbReference>
<keyword evidence="2 5" id="KW-0808">Transferase</keyword>
<dbReference type="InterPro" id="IPR010918">
    <property type="entry name" value="PurM-like_C_dom"/>
</dbReference>
<dbReference type="InterPro" id="IPR036921">
    <property type="entry name" value="PurM-like_N_sf"/>
</dbReference>
<feature type="binding site" evidence="2">
    <location>
        <position position="52"/>
    </location>
    <ligand>
        <name>substrate</name>
    </ligand>
</feature>
<dbReference type="InterPro" id="IPR016188">
    <property type="entry name" value="PurM-like_N"/>
</dbReference>
<evidence type="ECO:0000256" key="1">
    <source>
        <dbReference type="ARBA" id="ARBA00022977"/>
    </source>
</evidence>
<name>A0A7Z0LNU7_9GAMM</name>
<feature type="binding site" evidence="2">
    <location>
        <position position="73"/>
    </location>
    <ligand>
        <name>Mg(2+)</name>
        <dbReference type="ChEBI" id="CHEBI:18420"/>
        <label>3</label>
    </ligand>
</feature>
<feature type="domain" description="PurM-like C-terminal" evidence="4">
    <location>
        <begin position="155"/>
        <end position="300"/>
    </location>
</feature>
<comment type="pathway">
    <text evidence="2">Cofactor biosynthesis; thiamine diphosphate biosynthesis; thiamine diphosphate from thiamine phosphate: step 1/1.</text>
</comment>
<evidence type="ECO:0000259" key="3">
    <source>
        <dbReference type="Pfam" id="PF00586"/>
    </source>
</evidence>
<gene>
    <name evidence="2 5" type="primary">thiL</name>
    <name evidence="5" type="ORF">HZS81_16645</name>
</gene>
<protein>
    <recommendedName>
        <fullName evidence="2">Thiamine-monophosphate kinase</fullName>
        <shortName evidence="2">TMP kinase</shortName>
        <shortName evidence="2">Thiamine-phosphate kinase</shortName>
        <ecNumber evidence="2">2.7.4.16</ecNumber>
    </recommendedName>
</protein>
<feature type="binding site" evidence="2">
    <location>
        <position position="73"/>
    </location>
    <ligand>
        <name>Mg(2+)</name>
        <dbReference type="ChEBI" id="CHEBI:18420"/>
        <label>2</label>
    </ligand>
</feature>
<feature type="domain" description="PurM-like N-terminal" evidence="3">
    <location>
        <begin position="26"/>
        <end position="143"/>
    </location>
</feature>
<feature type="binding site" evidence="2">
    <location>
        <begin position="126"/>
        <end position="127"/>
    </location>
    <ligand>
        <name>ATP</name>
        <dbReference type="ChEBI" id="CHEBI:30616"/>
    </ligand>
</feature>
<dbReference type="PANTHER" id="PTHR30270">
    <property type="entry name" value="THIAMINE-MONOPHOSPHATE KINASE"/>
    <property type="match status" value="1"/>
</dbReference>
<feature type="binding site" evidence="2">
    <location>
        <position position="215"/>
    </location>
    <ligand>
        <name>ATP</name>
        <dbReference type="ChEBI" id="CHEBI:30616"/>
    </ligand>
</feature>
<dbReference type="Gene3D" id="3.30.1330.10">
    <property type="entry name" value="PurM-like, N-terminal domain"/>
    <property type="match status" value="1"/>
</dbReference>
<comment type="catalytic activity">
    <reaction evidence="2">
        <text>thiamine phosphate + ATP = thiamine diphosphate + ADP</text>
        <dbReference type="Rhea" id="RHEA:15913"/>
        <dbReference type="ChEBI" id="CHEBI:30616"/>
        <dbReference type="ChEBI" id="CHEBI:37575"/>
        <dbReference type="ChEBI" id="CHEBI:58937"/>
        <dbReference type="ChEBI" id="CHEBI:456216"/>
        <dbReference type="EC" id="2.7.4.16"/>
    </reaction>
</comment>
<comment type="caution">
    <text evidence="2">Lacks conserved residue(s) required for the propagation of feature annotation.</text>
</comment>